<protein>
    <submittedName>
        <fullName evidence="2">Bifunctional Ribonuclease II-R/Nucleic acid-binding</fullName>
    </submittedName>
</protein>
<dbReference type="InterPro" id="IPR001900">
    <property type="entry name" value="RNase_II/R"/>
</dbReference>
<dbReference type="GO" id="GO:0006402">
    <property type="term" value="P:mRNA catabolic process"/>
    <property type="evidence" value="ECO:0007669"/>
    <property type="project" value="TreeGrafter"/>
</dbReference>
<feature type="domain" description="RNB" evidence="1">
    <location>
        <begin position="365"/>
        <end position="737"/>
    </location>
</feature>
<dbReference type="SMART" id="SM00955">
    <property type="entry name" value="RNB"/>
    <property type="match status" value="1"/>
</dbReference>
<dbReference type="GO" id="GO:0003723">
    <property type="term" value="F:RNA binding"/>
    <property type="evidence" value="ECO:0007669"/>
    <property type="project" value="InterPro"/>
</dbReference>
<dbReference type="GO" id="GO:0000175">
    <property type="term" value="F:3'-5'-RNA exonuclease activity"/>
    <property type="evidence" value="ECO:0007669"/>
    <property type="project" value="TreeGrafter"/>
</dbReference>
<dbReference type="GeneID" id="94334666"/>
<dbReference type="RefSeq" id="XP_067804211.1">
    <property type="nucleotide sequence ID" value="XM_067945420.1"/>
</dbReference>
<dbReference type="InterPro" id="IPR012340">
    <property type="entry name" value="NA-bd_OB-fold"/>
</dbReference>
<dbReference type="KEGG" id="bdw:94334666"/>
<dbReference type="GO" id="GO:0000932">
    <property type="term" value="C:P-body"/>
    <property type="evidence" value="ECO:0007669"/>
    <property type="project" value="TreeGrafter"/>
</dbReference>
<comment type="caution">
    <text evidence="2">The sequence shown here is derived from an EMBL/GenBank/DDBJ whole genome shotgun (WGS) entry which is preliminary data.</text>
</comment>
<evidence type="ECO:0000313" key="2">
    <source>
        <dbReference type="EMBL" id="KAK2197369.1"/>
    </source>
</evidence>
<dbReference type="AlphaFoldDB" id="A0AAD9PM31"/>
<dbReference type="Gene3D" id="2.40.50.690">
    <property type="match status" value="1"/>
</dbReference>
<dbReference type="EMBL" id="JALLKP010000001">
    <property type="protein sequence ID" value="KAK2197369.1"/>
    <property type="molecule type" value="Genomic_DNA"/>
</dbReference>
<organism evidence="2 3">
    <name type="scientific">Babesia duncani</name>
    <dbReference type="NCBI Taxonomy" id="323732"/>
    <lineage>
        <taxon>Eukaryota</taxon>
        <taxon>Sar</taxon>
        <taxon>Alveolata</taxon>
        <taxon>Apicomplexa</taxon>
        <taxon>Aconoidasida</taxon>
        <taxon>Piroplasmida</taxon>
        <taxon>Babesiidae</taxon>
        <taxon>Babesia</taxon>
    </lineage>
</organism>
<dbReference type="InterPro" id="IPR041505">
    <property type="entry name" value="Dis3_CSD2"/>
</dbReference>
<evidence type="ECO:0000259" key="1">
    <source>
        <dbReference type="SMART" id="SM00955"/>
    </source>
</evidence>
<evidence type="ECO:0000313" key="3">
    <source>
        <dbReference type="Proteomes" id="UP001214638"/>
    </source>
</evidence>
<dbReference type="PANTHER" id="PTHR23355:SF9">
    <property type="entry name" value="DIS3-LIKE EXONUCLEASE 2"/>
    <property type="match status" value="1"/>
</dbReference>
<gene>
    <name evidence="2" type="ORF">BdWA1_000368</name>
</gene>
<dbReference type="Pfam" id="PF00773">
    <property type="entry name" value="RNB"/>
    <property type="match status" value="1"/>
</dbReference>
<name>A0AAD9PM31_9APIC</name>
<reference evidence="2" key="1">
    <citation type="journal article" date="2023" name="Nat. Microbiol.">
        <title>Babesia duncani multi-omics identifies virulence factors and drug targets.</title>
        <authorList>
            <person name="Singh P."/>
            <person name="Lonardi S."/>
            <person name="Liang Q."/>
            <person name="Vydyam P."/>
            <person name="Khabirova E."/>
            <person name="Fang T."/>
            <person name="Gihaz S."/>
            <person name="Thekkiniath J."/>
            <person name="Munshi M."/>
            <person name="Abel S."/>
            <person name="Ciampossin L."/>
            <person name="Batugedara G."/>
            <person name="Gupta M."/>
            <person name="Lu X.M."/>
            <person name="Lenz T."/>
            <person name="Chakravarty S."/>
            <person name="Cornillot E."/>
            <person name="Hu Y."/>
            <person name="Ma W."/>
            <person name="Gonzalez L.M."/>
            <person name="Sanchez S."/>
            <person name="Estrada K."/>
            <person name="Sanchez-Flores A."/>
            <person name="Montero E."/>
            <person name="Harb O.S."/>
            <person name="Le Roch K.G."/>
            <person name="Mamoun C.B."/>
        </authorList>
    </citation>
    <scope>NUCLEOTIDE SEQUENCE</scope>
    <source>
        <strain evidence="2">WA1</strain>
    </source>
</reference>
<accession>A0AAD9PM31</accession>
<sequence>MTWLFKYPIKNGTKLSIRYPWICKLQTHSIFQEFYPLKYFYASWQYGRNFTPNVSSHRALQIYKIGSCGALKHIRYLSNAASDHSEDYNVEGTTGHSPKGSLKKKTIKSNVPAQVSYEPYWTDDEIAKFEAEYPKLVIRGSVFIPAFNTSDARVVLSQDNKANGTESYQNDSSYADDVPQQMDNQNMIKLFGFLARNRSFHGDDVIAVKQRRRKNTSGENKNASKGCRIVSVVNRCPTLDKFICSFYVDDFFDEEKIFKCQPLDTRWPAFCIQKSSLTSQLNEEIARFKSKKQLFCLLKFEDWKFDEIEPTATMMEVMGDVDDPEAQMNATMIFYNMDPSEFSNDVLTNLKQLVEEGNEDRHLNRIDRRDLLVIPIDPEDAKDLDDALSIELKNDNQGNLMYQVGVHVADVSHYVKQDSLVDTCARARATSVYLEHKVYPMLPPLLSDNICSLLPGSDKLAFSMFVNLVHEPMGEQIGSGLYIKGKPEFQLTIINTRQRLSYQEAQKAIEATTVDNELLIPEYEKSLETINNGDLTQQIKKSLLRLYYVSTRLRNYRINKRGAVQVDVDGSVKCKIPKIVDNVPNFSCLKIDYTPKKSHELVEELMLLANTQAAQLLAAKFKSYFLRIHDDTSHVVKDSIIKMLPQNLLNDINPDILSVPQLIRKCAQVMEPSAFQSLSFATLQEFREAVYSPITKGEDKDTSHWGLALPTYLHFTSPIRRYSDLYTHRMLKMILDEKYSEQSLSELDAICKRCNVQKRKAFDTQKHYKNFCFNRYLQWACKVKEGKAPCQNLADFEQDHCGTWGFVYKDACIASIVIDGPDTSSIVFYIPLLNEQRSSSCKTLGIVPKIIHYDSHTESFDPSGTIRDYLARNTAQNEHEVSSLLVQCGHKELKLQRLAKTKVLLVPGAKMWGVRLCLI</sequence>
<dbReference type="SUPFAM" id="SSF50249">
    <property type="entry name" value="Nucleic acid-binding proteins"/>
    <property type="match status" value="1"/>
</dbReference>
<dbReference type="PANTHER" id="PTHR23355">
    <property type="entry name" value="RIBONUCLEASE"/>
    <property type="match status" value="1"/>
</dbReference>
<dbReference type="Pfam" id="PF17849">
    <property type="entry name" value="OB_Dis3"/>
    <property type="match status" value="1"/>
</dbReference>
<dbReference type="InterPro" id="IPR050180">
    <property type="entry name" value="RNR_Ribonuclease"/>
</dbReference>
<dbReference type="Proteomes" id="UP001214638">
    <property type="component" value="Unassembled WGS sequence"/>
</dbReference>
<proteinExistence type="predicted"/>
<keyword evidence="3" id="KW-1185">Reference proteome</keyword>